<keyword evidence="4" id="KW-0963">Cytoplasm</keyword>
<feature type="compositionally biased region" description="Basic and acidic residues" evidence="18">
    <location>
        <begin position="157"/>
        <end position="191"/>
    </location>
</feature>
<accession>A0A1S3F6D2</accession>
<dbReference type="PANTHER" id="PTHR15489:SF2">
    <property type="entry name" value="CASP8-ASSOCIATED PROTEIN 2"/>
    <property type="match status" value="1"/>
</dbReference>
<feature type="region of interest" description="Disordered" evidence="18">
    <location>
        <begin position="863"/>
        <end position="902"/>
    </location>
</feature>
<dbReference type="CDD" id="cd12202">
    <property type="entry name" value="CASP8AP2"/>
    <property type="match status" value="1"/>
</dbReference>
<keyword evidence="9" id="KW-0805">Transcription regulation</keyword>
<feature type="region of interest" description="Disordered" evidence="18">
    <location>
        <begin position="147"/>
        <end position="523"/>
    </location>
</feature>
<keyword evidence="7" id="KW-0053">Apoptosis</keyword>
<gene>
    <name evidence="20 21 22" type="primary">Casp8ap2</name>
</gene>
<evidence type="ECO:0000313" key="22">
    <source>
        <dbReference type="RefSeq" id="XP_012872156.1"/>
    </source>
</evidence>
<dbReference type="RefSeq" id="XP_012872156.1">
    <property type="nucleotide sequence ID" value="XM_013016702.1"/>
</dbReference>
<keyword evidence="6" id="KW-0597">Phosphoprotein</keyword>
<keyword evidence="19" id="KW-1185">Reference proteome</keyword>
<dbReference type="FunFam" id="1.10.10.60:FF:000265">
    <property type="entry name" value="CASP8-associated protein 2 isoform X1"/>
    <property type="match status" value="1"/>
</dbReference>
<evidence type="ECO:0000256" key="6">
    <source>
        <dbReference type="ARBA" id="ARBA00022553"/>
    </source>
</evidence>
<evidence type="ECO:0000256" key="18">
    <source>
        <dbReference type="SAM" id="MobiDB-lite"/>
    </source>
</evidence>
<dbReference type="Proteomes" id="UP000081671">
    <property type="component" value="Unplaced"/>
</dbReference>
<sequence>MAADDDNGDGANLFDVLSASPLKNNDEGSLDIYAGLDSAISDSTSKSSVSFRNCLDLYEEILTEEGTAKEATYNDLQVEYGKCQLQMKELMKKFKEIQTQNFSLKNENQSLKKNISALIKTARVEINRKDEEINNLHQRLSEFPHFRNNHKVSRTSDAVRTKDLRSRTPHLDDCSTSENKTKSDVPKDIHHNALLPNLGKEGKSHSETQNALPTPTEKHCTFNGVWSRSDQVGEGISNEDNKRGRKDTSHSPYSRGTADRTRKDLSNNCEPRNTEASPRLQRRPEKHGPAEPKAESKNSKSRSSTDSEYKSERSSSWEKETSREKSHTRVESENDKNLERESERSQNMSRKELQSQNKEERKGDPKHKLLVKDQDHWRQPDRTVLPHSKNEIKSHNSSKYYPEERRGREDCKRERSVSSHSSQDGRCSSSSSRTYKHSSHKEVDAMHLSNTPFKPERHRTEDKRKREEEEEKRKRKNKEENRHKKNDKKSPTEHLPKTYKEIKKTTTDLKRKKDPKCDKGKAFNNAIKGTENKELLMNPVDAPNEAKNKDLKLSFMEKLNLTLSPAKKQPVSQENHKIADVPTSSGKCELESSVTFVPSVNKAVSEETKSKLLEPKVSLPEASELRISVPESEVEEENSLLVKSVENTLPCEVPICDTDISISTTAEVKRRESLCTSSSEMGETVDDTKAAASLVMDVKQTNTSQNCGLELDMKRQDGLNFCGISESLEMKVSVSTEVTETSDNPKIPSVEVLSSVPVNLSEDRKPKFEPSPVRTVVETKSCHLEPCLPTEALPSSPQQTELMGSRIEIEEISSVYHDDENSVLSIDLSHLRPIPEIISPLNSPVRPVAKILRMESPSHIPLYNNSHKDVFPSNSDHSTSKSLPGLNKENQNPTQKSDKCTEVDSCKKSFLDELEEGEIRSDSEESIPQKHFEICAKPRVSVEFPNTNKWNNSKWNKRPNEPSRSSKSKRKDKTMSISSLEKIIPIITVPSSVWEIMHMLRMIGKHVRKSYMKFKVKFSLIQFQRIIESAALRFTSLIKYLDFSKISKSVTTLQKNLCDVIESNLKQVKKNGIVDRLFEQQLPDMKKKLWKFVDEQLDYLFEKLKKILVKFCDSINFGSDSNGGKLAKKYKERTQYSYCQKRNKDNFNKEIQREKLSKSEDSVNFKSLLECKKSEEKHPTQNNTDTVKPDSKRNVNTCFESMKNPESEEHSLELSCPSTPKPAKSESNTIEDIPVSQHTGLKPERSFEILTEQQASSLTFNLVSDAQMGEIFKSLLQGSDLLDNSVNCIEKTEWELKTPEKQLLESLKCESIPACTTEELVSGVASPCPKMIGDDNWSLSSEKGPSLSSGLSLPVHPDVLDESCMFEVSANMGLAKDNVCTSEKSKPYISSILFEDLAVSLTVPSPLKSDGHLSFLKPEVLSSSTPEEVISAHFSEDALLEEEDASEQDIHLALESDNSSSKSSCSSSWTSRSVAPGFQYHPNLPMHAVIMEKSNDHFIVKIRRAAPSTSPGLEHSMVVNGSLTSLPKVGKEADEVAEKEYVSCQNTVLKSVEELENFDTNVDSNKSTHGQNSVIQTQAPPIYEFLKDASGKESHSVEVADDCFKLHQVWEPRVPESLEELTSMEKIPHSVEDHLPDTYIDLTKDPVSETKNLGEIVEVAVLNVDQFGCSGSKLDQGTQILGNSSQSDTINAFIDLTQDASNDSKNEGNDTTLAVEGLECQVICVDEDNCKEEKLQMKNKPVECIVQETCIDLTPESDSCDVNKGDLKPDSCEVNKDDLKLTPPPNSDSLELPGTLDNAHKKRKNYSDVNHSQKKQKRERDLTNGEKSKKLNQDCDKNDNVQQKKSNKKRTLTLNKDLSSSPGINDSSAVLATLPASLSAKNVIKKKGEIIVSWTRNDDREILLECQKRMPSLKTFTYLAIKLNKNPNQVSERFQQLKKLFEKSKCR</sequence>
<reference evidence="20 21" key="1">
    <citation type="submission" date="2025-04" db="UniProtKB">
        <authorList>
            <consortium name="RefSeq"/>
        </authorList>
    </citation>
    <scope>IDENTIFICATION</scope>
    <source>
        <tissue evidence="20 21">Kidney</tissue>
    </source>
</reference>
<feature type="compositionally biased region" description="Basic and acidic residues" evidence="18">
    <location>
        <begin position="1818"/>
        <end position="1839"/>
    </location>
</feature>
<dbReference type="Gene3D" id="1.10.10.60">
    <property type="entry name" value="Homeodomain-like"/>
    <property type="match status" value="1"/>
</dbReference>
<feature type="compositionally biased region" description="Basic and acidic residues" evidence="18">
    <location>
        <begin position="454"/>
        <end position="467"/>
    </location>
</feature>
<evidence type="ECO:0000256" key="4">
    <source>
        <dbReference type="ARBA" id="ARBA00022490"/>
    </source>
</evidence>
<evidence type="ECO:0000256" key="13">
    <source>
        <dbReference type="ARBA" id="ARBA00023242"/>
    </source>
</evidence>
<evidence type="ECO:0000256" key="15">
    <source>
        <dbReference type="ARBA" id="ARBA00069865"/>
    </source>
</evidence>
<feature type="coiled-coil region" evidence="17">
    <location>
        <begin position="73"/>
        <end position="139"/>
    </location>
</feature>
<feature type="compositionally biased region" description="Basic and acidic residues" evidence="18">
    <location>
        <begin position="401"/>
        <end position="417"/>
    </location>
</feature>
<evidence type="ECO:0000256" key="17">
    <source>
        <dbReference type="SAM" id="Coils"/>
    </source>
</evidence>
<feature type="compositionally biased region" description="Polar residues" evidence="18">
    <location>
        <begin position="266"/>
        <end position="276"/>
    </location>
</feature>
<evidence type="ECO:0000313" key="19">
    <source>
        <dbReference type="Proteomes" id="UP000081671"/>
    </source>
</evidence>
<keyword evidence="5" id="KW-0678">Repressor</keyword>
<feature type="compositionally biased region" description="Low complexity" evidence="18">
    <location>
        <begin position="418"/>
        <end position="433"/>
    </location>
</feature>
<dbReference type="GO" id="GO:0016605">
    <property type="term" value="C:PML body"/>
    <property type="evidence" value="ECO:0007669"/>
    <property type="project" value="UniProtKB-SubCell"/>
</dbReference>
<feature type="compositionally biased region" description="Basic and acidic residues" evidence="18">
    <location>
        <begin position="282"/>
        <end position="381"/>
    </location>
</feature>
<dbReference type="OrthoDB" id="1938039at2759"/>
<evidence type="ECO:0000313" key="20">
    <source>
        <dbReference type="RefSeq" id="XP_012872154.1"/>
    </source>
</evidence>
<evidence type="ECO:0000256" key="11">
    <source>
        <dbReference type="ARBA" id="ARBA00023159"/>
    </source>
</evidence>
<evidence type="ECO:0000313" key="21">
    <source>
        <dbReference type="RefSeq" id="XP_012872155.1"/>
    </source>
</evidence>
<name>A0A1S3F6D2_DIPOR</name>
<keyword evidence="8" id="KW-0007">Acetylation</keyword>
<feature type="compositionally biased region" description="Basic and acidic residues" evidence="18">
    <location>
        <begin position="1203"/>
        <end position="1212"/>
    </location>
</feature>
<evidence type="ECO:0000256" key="8">
    <source>
        <dbReference type="ARBA" id="ARBA00022990"/>
    </source>
</evidence>
<evidence type="ECO:0000256" key="5">
    <source>
        <dbReference type="ARBA" id="ARBA00022491"/>
    </source>
</evidence>
<dbReference type="GO" id="GO:0008625">
    <property type="term" value="P:extrinsic apoptotic signaling pathway via death domain receptors"/>
    <property type="evidence" value="ECO:0007669"/>
    <property type="project" value="TreeGrafter"/>
</dbReference>
<keyword evidence="13" id="KW-0539">Nucleus</keyword>
<feature type="compositionally biased region" description="Basic and acidic residues" evidence="18">
    <location>
        <begin position="239"/>
        <end position="249"/>
    </location>
</feature>
<dbReference type="KEGG" id="dord:105985977"/>
<feature type="region of interest" description="Disordered" evidence="18">
    <location>
        <begin position="1762"/>
        <end position="1866"/>
    </location>
</feature>
<dbReference type="RefSeq" id="XP_012872155.1">
    <property type="nucleotide sequence ID" value="XM_013016701.1"/>
</dbReference>
<feature type="compositionally biased region" description="Polar residues" evidence="18">
    <location>
        <begin position="872"/>
        <end position="895"/>
    </location>
</feature>
<dbReference type="GO" id="GO:0005739">
    <property type="term" value="C:mitochondrion"/>
    <property type="evidence" value="ECO:0007669"/>
    <property type="project" value="UniProtKB-SubCell"/>
</dbReference>
<dbReference type="GO" id="GO:0003714">
    <property type="term" value="F:transcription corepressor activity"/>
    <property type="evidence" value="ECO:0007669"/>
    <property type="project" value="TreeGrafter"/>
</dbReference>
<dbReference type="Pfam" id="PF21227">
    <property type="entry name" value="Myb_DNA-binding_7"/>
    <property type="match status" value="1"/>
</dbReference>
<dbReference type="InterPro" id="IPR049257">
    <property type="entry name" value="Gon4l/CASP8AP2_myb-like"/>
</dbReference>
<feature type="compositionally biased region" description="Basic and acidic residues" evidence="18">
    <location>
        <begin position="477"/>
        <end position="521"/>
    </location>
</feature>
<dbReference type="InterPro" id="IPR039674">
    <property type="entry name" value="FLASH"/>
</dbReference>
<dbReference type="GO" id="GO:0036337">
    <property type="term" value="P:Fas signaling pathway"/>
    <property type="evidence" value="ECO:0007669"/>
    <property type="project" value="TreeGrafter"/>
</dbReference>
<keyword evidence="17" id="KW-0175">Coiled coil</keyword>
<dbReference type="STRING" id="10020.ENSDORP00000025546"/>
<evidence type="ECO:0000256" key="7">
    <source>
        <dbReference type="ARBA" id="ARBA00022703"/>
    </source>
</evidence>
<evidence type="ECO:0000256" key="1">
    <source>
        <dbReference type="ARBA" id="ARBA00004173"/>
    </source>
</evidence>
<evidence type="ECO:0000256" key="12">
    <source>
        <dbReference type="ARBA" id="ARBA00023163"/>
    </source>
</evidence>
<dbReference type="GeneID" id="105985977"/>
<evidence type="ECO:0000256" key="9">
    <source>
        <dbReference type="ARBA" id="ARBA00023015"/>
    </source>
</evidence>
<dbReference type="PANTHER" id="PTHR15489">
    <property type="entry name" value="CASPASE 8 ASSOCIATED PROTEIN 2"/>
    <property type="match status" value="1"/>
</dbReference>
<keyword evidence="12" id="KW-0804">Transcription</keyword>
<proteinExistence type="predicted"/>
<keyword evidence="14" id="KW-0131">Cell cycle</keyword>
<feature type="region of interest" description="Disordered" evidence="18">
    <location>
        <begin position="1172"/>
        <end position="1228"/>
    </location>
</feature>
<organism evidence="19 22">
    <name type="scientific">Dipodomys ordii</name>
    <name type="common">Ord's kangaroo rat</name>
    <dbReference type="NCBI Taxonomy" id="10020"/>
    <lineage>
        <taxon>Eukaryota</taxon>
        <taxon>Metazoa</taxon>
        <taxon>Chordata</taxon>
        <taxon>Craniata</taxon>
        <taxon>Vertebrata</taxon>
        <taxon>Euteleostomi</taxon>
        <taxon>Mammalia</taxon>
        <taxon>Eutheria</taxon>
        <taxon>Euarchontoglires</taxon>
        <taxon>Glires</taxon>
        <taxon>Rodentia</taxon>
        <taxon>Castorimorpha</taxon>
        <taxon>Heteromyidae</taxon>
        <taxon>Dipodomyinae</taxon>
        <taxon>Dipodomys</taxon>
    </lineage>
</organism>
<keyword evidence="10" id="KW-0496">Mitochondrion</keyword>
<protein>
    <recommendedName>
        <fullName evidence="15">CASP8-associated protein 2</fullName>
    </recommendedName>
    <alternativeName>
        <fullName evidence="16">FLICE-associated huge protein</fullName>
    </alternativeName>
</protein>
<feature type="region of interest" description="Disordered" evidence="18">
    <location>
        <begin position="948"/>
        <end position="974"/>
    </location>
</feature>
<evidence type="ECO:0000256" key="10">
    <source>
        <dbReference type="ARBA" id="ARBA00023128"/>
    </source>
</evidence>
<feature type="compositionally biased region" description="Basic and acidic residues" evidence="18">
    <location>
        <begin position="1762"/>
        <end position="1780"/>
    </location>
</feature>
<comment type="subcellular location">
    <subcellularLocation>
        <location evidence="3">Cytoplasm</location>
    </subcellularLocation>
    <subcellularLocation>
        <location evidence="1">Mitochondrion</location>
    </subcellularLocation>
    <subcellularLocation>
        <location evidence="2">Nucleus</location>
        <location evidence="2">PML body</location>
    </subcellularLocation>
</comment>
<dbReference type="CTD" id="9994"/>
<dbReference type="RefSeq" id="XP_012872154.1">
    <property type="nucleotide sequence ID" value="XM_013016700.1"/>
</dbReference>
<feature type="compositionally biased region" description="Polar residues" evidence="18">
    <location>
        <begin position="1852"/>
        <end position="1866"/>
    </location>
</feature>
<evidence type="ECO:0000256" key="2">
    <source>
        <dbReference type="ARBA" id="ARBA00004322"/>
    </source>
</evidence>
<keyword evidence="11" id="KW-0010">Activator</keyword>
<evidence type="ECO:0000256" key="16">
    <source>
        <dbReference type="ARBA" id="ARBA00078515"/>
    </source>
</evidence>
<evidence type="ECO:0000256" key="14">
    <source>
        <dbReference type="ARBA" id="ARBA00023306"/>
    </source>
</evidence>
<evidence type="ECO:0000256" key="3">
    <source>
        <dbReference type="ARBA" id="ARBA00004496"/>
    </source>
</evidence>